<feature type="region of interest" description="Disordered" evidence="6">
    <location>
        <begin position="5356"/>
        <end position="5375"/>
    </location>
</feature>
<feature type="domain" description="Ketosynthase family 3 (KS3)" evidence="8">
    <location>
        <begin position="2265"/>
        <end position="2690"/>
    </location>
</feature>
<feature type="active site" description="Proton acceptor; for dehydratase activity" evidence="5">
    <location>
        <position position="4936"/>
    </location>
</feature>
<dbReference type="InterPro" id="IPR057326">
    <property type="entry name" value="KR_dom"/>
</dbReference>
<dbReference type="InterPro" id="IPR049552">
    <property type="entry name" value="PKS_DH_N"/>
</dbReference>
<dbReference type="InterPro" id="IPR018201">
    <property type="entry name" value="Ketoacyl_synth_AS"/>
</dbReference>
<keyword evidence="2" id="KW-0597">Phosphoprotein</keyword>
<dbReference type="Pfam" id="PF00109">
    <property type="entry name" value="ketoacyl-synt"/>
    <property type="match status" value="3"/>
</dbReference>
<dbReference type="Gene3D" id="3.40.47.10">
    <property type="match status" value="3"/>
</dbReference>
<dbReference type="Pfam" id="PF08659">
    <property type="entry name" value="KR"/>
    <property type="match status" value="3"/>
</dbReference>
<dbReference type="Gene3D" id="3.40.50.11460">
    <property type="match status" value="1"/>
</dbReference>
<dbReference type="SMART" id="SM00822">
    <property type="entry name" value="PKS_KR"/>
    <property type="match status" value="3"/>
</dbReference>
<dbReference type="FunFam" id="3.40.47.10:FF:000019">
    <property type="entry name" value="Polyketide synthase type I"/>
    <property type="match status" value="3"/>
</dbReference>
<dbReference type="SMART" id="SM00827">
    <property type="entry name" value="PKS_AT"/>
    <property type="match status" value="4"/>
</dbReference>
<dbReference type="PANTHER" id="PTHR43775">
    <property type="entry name" value="FATTY ACID SYNTHASE"/>
    <property type="match status" value="1"/>
</dbReference>
<dbReference type="InterPro" id="IPR016036">
    <property type="entry name" value="Malonyl_transacylase_ACP-bd"/>
</dbReference>
<dbReference type="InterPro" id="IPR009081">
    <property type="entry name" value="PP-bd_ACP"/>
</dbReference>
<dbReference type="Proteomes" id="UP001144096">
    <property type="component" value="Unassembled WGS sequence"/>
</dbReference>
<keyword evidence="11" id="KW-1185">Reference proteome</keyword>
<dbReference type="Pfam" id="PF02801">
    <property type="entry name" value="Ketoacyl-synt_C"/>
    <property type="match status" value="3"/>
</dbReference>
<feature type="active site" description="Proton donor; for dehydratase activity" evidence="5">
    <location>
        <position position="1639"/>
    </location>
</feature>
<feature type="active site" description="Proton acceptor; for dehydratase activity" evidence="5">
    <location>
        <position position="3174"/>
    </location>
</feature>
<dbReference type="SMART" id="SM00825">
    <property type="entry name" value="PKS_KS"/>
    <property type="match status" value="3"/>
</dbReference>
<feature type="compositionally biased region" description="Polar residues" evidence="6">
    <location>
        <begin position="5527"/>
        <end position="5537"/>
    </location>
</feature>
<comment type="caution">
    <text evidence="10">The sequence shown here is derived from an EMBL/GenBank/DDBJ whole genome shotgun (WGS) entry which is preliminary data.</text>
</comment>
<dbReference type="GO" id="GO:0031177">
    <property type="term" value="F:phosphopantetheine binding"/>
    <property type="evidence" value="ECO:0007669"/>
    <property type="project" value="InterPro"/>
</dbReference>
<dbReference type="Gene3D" id="3.30.70.3290">
    <property type="match status" value="4"/>
</dbReference>
<feature type="region of interest" description="C-terminal hotdog fold" evidence="5">
    <location>
        <begin position="1578"/>
        <end position="1715"/>
    </location>
</feature>
<dbReference type="GO" id="GO:0004315">
    <property type="term" value="F:3-oxoacyl-[acyl-carrier-protein] synthase activity"/>
    <property type="evidence" value="ECO:0007669"/>
    <property type="project" value="InterPro"/>
</dbReference>
<evidence type="ECO:0000256" key="3">
    <source>
        <dbReference type="ARBA" id="ARBA00022679"/>
    </source>
</evidence>
<dbReference type="SMART" id="SM00823">
    <property type="entry name" value="PKS_PP"/>
    <property type="match status" value="4"/>
</dbReference>
<dbReference type="SUPFAM" id="SSF51735">
    <property type="entry name" value="NAD(P)-binding Rossmann-fold domains"/>
    <property type="match status" value="6"/>
</dbReference>
<dbReference type="Pfam" id="PF14765">
    <property type="entry name" value="PS-DH"/>
    <property type="match status" value="3"/>
</dbReference>
<dbReference type="SUPFAM" id="SSF52151">
    <property type="entry name" value="FabD/lysophospholipase-like"/>
    <property type="match status" value="4"/>
</dbReference>
<dbReference type="PROSITE" id="PS50075">
    <property type="entry name" value="CARRIER"/>
    <property type="match status" value="4"/>
</dbReference>
<feature type="compositionally biased region" description="Pro residues" evidence="6">
    <location>
        <begin position="3911"/>
        <end position="3925"/>
    </location>
</feature>
<keyword evidence="4" id="KW-0012">Acyltransferase</keyword>
<evidence type="ECO:0000259" key="7">
    <source>
        <dbReference type="PROSITE" id="PS50075"/>
    </source>
</evidence>
<dbReference type="InterPro" id="IPR049900">
    <property type="entry name" value="PKS_mFAS_DH"/>
</dbReference>
<dbReference type="CDD" id="cd00833">
    <property type="entry name" value="PKS"/>
    <property type="match status" value="3"/>
</dbReference>
<dbReference type="InterPro" id="IPR036291">
    <property type="entry name" value="NAD(P)-bd_dom_sf"/>
</dbReference>
<evidence type="ECO:0000259" key="8">
    <source>
        <dbReference type="PROSITE" id="PS52004"/>
    </source>
</evidence>
<feature type="active site" description="Proton acceptor; for dehydratase activity" evidence="5">
    <location>
        <position position="1480"/>
    </location>
</feature>
<dbReference type="InterPro" id="IPR016035">
    <property type="entry name" value="Acyl_Trfase/lysoPLipase"/>
</dbReference>
<evidence type="ECO:0000259" key="9">
    <source>
        <dbReference type="PROSITE" id="PS52019"/>
    </source>
</evidence>
<feature type="region of interest" description="N-terminal hotdog fold" evidence="5">
    <location>
        <begin position="4905"/>
        <end position="5025"/>
    </location>
</feature>
<dbReference type="InterPro" id="IPR032821">
    <property type="entry name" value="PKS_assoc"/>
</dbReference>
<feature type="domain" description="Carrier" evidence="7">
    <location>
        <begin position="358"/>
        <end position="433"/>
    </location>
</feature>
<feature type="domain" description="PKS/mFAS DH" evidence="9">
    <location>
        <begin position="1448"/>
        <end position="1715"/>
    </location>
</feature>
<dbReference type="SMART" id="SM00826">
    <property type="entry name" value="PKS_DH"/>
    <property type="match status" value="3"/>
</dbReference>
<gene>
    <name evidence="10" type="ORF">M8542_36915</name>
</gene>
<feature type="region of interest" description="C-terminal hotdog fold" evidence="5">
    <location>
        <begin position="5037"/>
        <end position="5170"/>
    </location>
</feature>
<dbReference type="CDD" id="cd08956">
    <property type="entry name" value="KR_3_FAS_SDR_x"/>
    <property type="match status" value="3"/>
</dbReference>
<dbReference type="InterPro" id="IPR016039">
    <property type="entry name" value="Thiolase-like"/>
</dbReference>
<feature type="active site" description="Proton donor; for dehydratase activity" evidence="5">
    <location>
        <position position="5095"/>
    </location>
</feature>
<dbReference type="Pfam" id="PF00550">
    <property type="entry name" value="PP-binding"/>
    <property type="match status" value="4"/>
</dbReference>
<evidence type="ECO:0000313" key="11">
    <source>
        <dbReference type="Proteomes" id="UP001144096"/>
    </source>
</evidence>
<evidence type="ECO:0000256" key="2">
    <source>
        <dbReference type="ARBA" id="ARBA00022553"/>
    </source>
</evidence>
<feature type="domain" description="Carrier" evidence="7">
    <location>
        <begin position="2174"/>
        <end position="2249"/>
    </location>
</feature>
<organism evidence="10 11">
    <name type="scientific">Amycolatopsis iheyensis</name>
    <dbReference type="NCBI Taxonomy" id="2945988"/>
    <lineage>
        <taxon>Bacteria</taxon>
        <taxon>Bacillati</taxon>
        <taxon>Actinomycetota</taxon>
        <taxon>Actinomycetes</taxon>
        <taxon>Pseudonocardiales</taxon>
        <taxon>Pseudonocardiaceae</taxon>
        <taxon>Amycolatopsis</taxon>
    </lineage>
</organism>
<feature type="region of interest" description="Disordered" evidence="6">
    <location>
        <begin position="3905"/>
        <end position="3931"/>
    </location>
</feature>
<dbReference type="InterPro" id="IPR049551">
    <property type="entry name" value="PKS_DH_C"/>
</dbReference>
<dbReference type="EMBL" id="JAMXQV010000025">
    <property type="protein sequence ID" value="MCR6488424.1"/>
    <property type="molecule type" value="Genomic_DNA"/>
</dbReference>
<dbReference type="GO" id="GO:0004312">
    <property type="term" value="F:fatty acid synthase activity"/>
    <property type="evidence" value="ECO:0007669"/>
    <property type="project" value="TreeGrafter"/>
</dbReference>
<sequence length="6009" mass="617572">MARQLYRAHRVFADAFDEVCAQLDTHLDVRVRDLVFAEPGSPAAERLDRTRYTQPALFAVEVALFRLFSAWHLTPGHLVGHSVGELAAAQVGGGLTPAAAAELVVTRGALMEAAPASGAMAAVEADPDELTEWLRGKEERVSLAAVNGPSAVVVSGDEDAVAEVVAWARARGRRSSRLRVSHAFHSPHMDGVLDEFRAAVRGLRAAEPAIPVVSTLTGEPLTTAELGSADYWARQLRGTVRFADGVRHARDRGATVFVELGPDAVLSPMARACLAGSPGTVVVPALRAERDEPYTVLAALAEAHVRGVPVDWAAVLAPARPRRVPLPTYAFDRTRHWLTDTAPPARPAAPAAAGRSGPELLELVRATAAAVLGHAGPDAVDPGRDFREQGFASLAAVEVAGLLGEATGTRLPDTLLYDFPTPAELAEHLARRLPAAAELGEHLARRHPDPVELGEHLARRLPAAAELGEHLARRDPDPVELGEHLARRLPAAAELGEHLVHRDPDPVELGEHLVHRHPDPVELGEHLARRLPDSAELAEHLARRLPTPAELGEPLARRNPDPASEVAAAAGEPIAVVGMACRYPGGVRNPDDLWRLVDGGVDAIGEFPDNRGWDLDRLRDPNRPGGSATRYGGFLYDADLFDPAFFGISAREAAAMDPQQRVLLETAWEALEHANLDPAALRASATGVFVGATAQEYGPRPDETAGEAGGYLLTGRTPSVVSGRIAYALGLGGPAVTVDTACSSSLVALHLACRSLRQGESALALAGGVCVLAGPGMFVEFSRQHGLAPDGRCKAFAAGADGTGWAEGAGMVVLERLSDARRAGHPVLGVIRGSAINQDGASNGLTAPSGRAQESVIRQALADAGLRGDEVDAVEAHGTGTTLGDPIEAQALIATYGCDRPAHRPLRLGSLKSNVGHTQAAAGVGGLIKMLLALRHGRLPRTLHAATPSARVDWSAGAVSLLTEAAPWPADGRPRRAGVSSFGISGTNAHLIIEEAPAPGERPPRPAVPVPWVLTARSADALRARARALLDVGDLDPADAGYTLATGRAVFAHRAVVIGATIGELRRGLTRVARDEPPGPVVARRPVFVFPGQGAQWAGMGAELLETSPVFARSMAACADALRPHVDWTLADVVRAPAEAGLLERVDVVQPALWAVMVSLAEVWRSFGVEPAAVVGHSQGEIAAACVAGALSLSDAAAVVALRSKALTAIAGRGGMLAVELPVDRVRDRLAGAGRLSVAAVNGPAATVVAGDLDALAGLQRRCEAENVRVRRVPVDYASHSPHVEDLEDELKRLLAGITPRPADVAFHSTVTGGLLGAEALDTGYWYRNLRGTVLFEQAVRGLADDGHDAFLEMSPHPVLTAALRTTAGDDVTVAGSLRRDDGGPRRLLGSLAEAFADGVTVDWRAAFAGLDVRPADLPTYPFQRRRYWITSRATQDVTALGLAAAEHLLLGAEVSVADGGGVLCTGRLSPRTQPWLADHAVGDAVLLPGAAFAELALTAGRRAGCRGLAELVIAEPLRLPGQGAVQVQVALGPPEDQRTVRVYARADGELWTLHASGTFGDGGDGVALTGAWPPPGAAAVDVDELYARLADEGYHYGPAFRGLKAAWRQGDTVFAEVALAAPERPDAARAGLHPALLDAALHAAVGLLHDPGRRLLPFAWRDVRLHTTGATELRVRMRPAGPDAVSVVLADTAGAPVATVGSLTLRAAPAADPLLRVSWTTPISAAPPSVERRWAALGTARRFGLAAEAHDDVAALVSAAGRSGAGPDVVVADLTDFDGGSVHQAVHRAHALLRDWLAHEVLERTTLLVVTSGAVPAGDTVPALAGAAVHGLLRTAVAEYPGRFVVADVEHAGDAESLRALVGAGEPEFAVRAGTGLAPRLVRTTAAAAPVPLGGGTVLVTGGTGTLGLRLARHLVAEHGVRHLLLVSRRGEHAEGAAELAALGADVAFAACDVTDREALAAVLAGIPADRPLRAVVHAAGTLDDGVLTALTPARLDTALGSKVDGALALHELTRDHDLAAFVLFSSVTGTLGSPGQAGYTAANAALDALAHRRRAAGLPATSLAWGLWARPSGMTAHLTDADLARLSRSGVAALPEEAGLALFDAALGASEAVLVAARLDLAALRAQARAGRQAPVFRELVPAPAVGDVEVTAAGPAWSARLAAASAADQEALTLALVREQAAAVLGLDSAEAVAPATAFTGLGVDSLMSVELRGRLNAATGLKLPVTVLFDRPTPAALAAHIRAEVLGSAREPAPRVLAGSDEPIAIVAMGCRYPGGVRSPEDLWRLVDDERDAIGEFPADRGWDVDALYDPDADAAGHSYTRHGGFLDDAAGFDAAFFGMSPREALATDPQQRVLLETSWETLERAGIDPRTLRGSRTGVFAGVMYDDYAERLKQAPGYEGYLATAITSSVASGRVAYALGLEGPAVTVDTACSSSLVALHLAAQALRAGDCDLALAGGVTVMATPGLFVAFSRQRGLAPDGRCKPFAAAADGTGWSEGAGVLLVERLDDALRNGHPVLATVRASAVNSDGASNGLTAPSGPAQQRVIRQALADAGLAAADVDVVEAHGTGTPLGDPIEAQAILATYGQDRLGGPPVRIGSVKSNIGHTQAAAGVAGVIKVVQAMHAGRLPRSLHVDEPTGHVDWSAGRAELLTEPVDWPETGRPRRAGVSAFGISGTNAHVILEQAPRPADRPAAPGTASAWVLSAREERPLRELAGRVRARVAALDPADVGLALATTRTPFEHRAVVVAADRAGFLAGLDALAAGRPLPGLVTGTPSPAGKTVFVFPGQGSQWPGMALELLDTSPVFAERLAECSAALSAHVDWSLPEMLRGAPGHDRVDVVQPVLWAVLVSIAELWRSAGVVPDAVAGHSQGEIAAACVAGALTVEDAARVVALRSQALAELTGTGGMVSVARPAARVAELLEPWGDALDVAALNGPSATVVSGAPEALDALLEACAAAGIRARRVPVGYASHSPRVEPIRERVLELLAPIAPRASAIPFYSTVTAGVLDTTGLDAGYWFRNLRQPVRFEETTRALLAAGHTWFVEASPHPVLTAAIEETADDGTGPGAVVLGSLRRDQGGLERFRTSLAEGYVRGLAVDWPAVLGGGPGRPVDLPTYPFQHTRFWLDTGREPDHPQLSAPTELGDGRGVLFTASVSSRTHPWLADHAVLGTRLLPGTAVLELAARAGRQLGTPAIAELTLHAPLVLPENGVAHLRVVVAEPGAGGTRAFSVHSGADQLRHADGLLCGEPVAEDVPGPPAQWPPEGAVPIDVAAGYARLAGLGYGYGPAFRGLTAAWRSGPDVLAEVELPAGIGAGGFPALLDAALHPALLVGEETAPLLPFEWSSVTLSAVGATRARVRIRLLAAGRVSVAVDDVSGAPLLRAGSLVLRPAVRLWRVDWRPVRPGGAADVVAPARDGEASAVTPEVVRLDGGGADLAASAREVAAHALAAIQRHLAGPAGPPLVLLTAGAAGDPHPADPAAAAGWGLGRSAQTEHPGRIVLLDALAPPSARQLAEALATGEPQLALRADGFTAPRLVPAAGSAPARPLDRDGTVLVTGGLGTLGSVVARHLVTGHGVRHLVLAGRRGPDTTGAAELAADLRELGAVVTVAACDVGDPDAVAALLRGIPAEHPLTAVFHLAGVLGDGTVEALTPARLGPVFHAKAAGAWHLHEQTRDLDLAEFVLFSSIAGTTGTAGQAGYAAANAFLDALAGHRAALGLPARSLAWGLWAAESGLTGSLTDIDRARLRRSGLTPMPTERALAMLDAALAGTHPVVVPAQLDPAALRSREGTATAAGLLSSEAAASPAGLLSRAAAAPSAPLLSRDAAETAAGLLSGEAAATPAGLLSSDAAVPSAPLLSRDAAETVAGLLSGEAAASPAGLLSSEAAATPAALLPSEAAASPTAPPPHAAAAPPPSRPGDRLRRLPPAEQERELRELVAGLTAAVLGYRGALPADRTFSRLGMESLTAVELRNRLAAATGLRLRTSVVFDHPDVDALARHLRSELSGEPAGPAEVVRAPSAEPIAIVGMGCRFPGGVHGPDELWRLVAEGGDAIGPFPADRGWDLDALYDPDPARAGTIYTREAGFLADAAGFDAEFFGMTPREATATDPQQRLLLETAWATLEHAALDPHSLRGEPVGVFTGVMYGDYRTRATRPTAETEGYLVTGSAGSVASGRVAYHLGFAGPAITVDTACSSSLVAVHLAAQALRAGECRLALAGGVTVMATEAALLEFSRRRGLAPDGRCKPFAAAADGTALSEGAGLLLLERLGDARRHGHRVLAVLRGSAVNSDGTSNGLTAPSGPAQERVVRRALADAGLAPDDVDAVEAHGTGTPLGDPVEAEALLATYGAGRARPLWLGSVKSNIGHAQAAAGVAGIIKAVQAMRHGVLPPTLHVDRPTPHVDWTRGPVRLLRETTPWPDRGVPRRMGVSSFGISGTNAHVVLEQGPDEPAAPEAPDGAVVPWVVSAPTAAGVRRRAGQLRDFLLAHPGHSTTATGAALARRSVFPARAGIVGRTRAELLAGLRKLADGGSSVVTGTAGDGELAVLFGGQGSQRHRMGRELAAAFPVYAAAFDAVCAELDRHLDRPLRAVIGLDGDEDPALHDTAWTQPALFAVEVALYRLVESWGLVPGCVAGHSLGELTAAHVAGVLSLADACTMVAARGRLMQAARTGGAMAAIEADEAELGDPGEGVSVAAVNAPGSVVVSGDAGAVLDLVAHWRSRGRRTTRLRVSHAFHSAHLDQAAEEFRAVVGGLTLHPATIPLISTVTGEQATGEQLRSAGYWAGQLRRGVRFADCVRTMRDRGVTAFLELSPTPVLLPDVTATVAGTTPEPAVVAVLGKDEPEPDAAVTMLARLFAAGVRPDVSAVFPADIRPADLPTYPFRHQRFWLTPQPADAGHPVLDAAVELADGGVVLTGQVSLRRQPWLADHTVSGVVLLPGTAFVDLALHAGAQAGRPVVRELVVQVPLPVPETGAVDVQVRVAAADGTGAAAITIHGRLHTNAWTEHATGALVADDGTPADALPARTPGAGEEIDLAGAYPRLAASGLGYGPAFRAVRAAWRQGEDLDVEAASDALDVEGWRLHPALFDAVLHPLALAEPSGSVRLPHAWAGVRFHGGRPAAVRARLTRAGGGSVSVTVADERGVPVLEVAQLHTRAVSLADLGAGRPVLRRQAWSPLATGDRFSAGLVVVGEGGPDVERYATVRDLRAALDAGASPPDLVLLATAAEAGEADAAVRAERRCARVLAEVQQWQADPRFAAARLIVATTAAVATRPTDDIDPAAAAVWGLVRAAQAEEPGRFVLLDTDDTAASWRAVPAALATGAPELAIRSGQAATPRLVVHRTGAALGGGPELANRSGQATTPPLVGHRTDSALAEGAVVGSGGPEVEVRSGQAATAGLVVHGSDSVLAEGAVVGSGGPEVEVRSGQAAMPGLVVHRTGAALAGGPVVGSGGSEVEVRSGQAATAGLVVHGSGSVLAEGAVVGSGGSEVEVRSGQAATPGLVVHRTDSAPAEGPVLGSGTPESAIQSGKATTPPLVGHRTDSVLAEGAVVGSGTPEVEVRSGQAATAGLVVHRTDSAPAEGPVLGSGTPESAIQSGMATTPPLVGHRADSALAEGTVPAIQSEQATTAQLMAHRTGATLTDGTVLVTGATGALGRLIARHLVTRHGVRHLLLLNRRGQNAPAAARLLTELADLGASANLIACDAADGAALARVLGEIPSERPLRAVVHAAGVLDDGPIATMTPARLAAVLQPKAGAAWQLHRQTEGLAAFVLFSSLAGVLGSAGQAGYAAANAFLDGLAAHRARLGLPATSLAWGLWASEDGMAGQLDAAGRGRLAGAGVLPMPVADGLALFDEALTAGQPTLVAARLDLATLRARAGLRPAADGGAARADFVAKLAGQPPRERYDLVFELVRTTVAAVLAHEPPESLSGVELRDLGFDSLTSLELRDRLNAATGLALPGTVVFEHPTADDLTGRLVAELGAADAVSDRPRPRAGHTQEGIV</sequence>
<dbReference type="InterPro" id="IPR042104">
    <property type="entry name" value="PKS_dehydratase_sf"/>
</dbReference>
<dbReference type="Pfam" id="PF00698">
    <property type="entry name" value="Acyl_transf_1"/>
    <property type="match status" value="4"/>
</dbReference>
<dbReference type="InterPro" id="IPR006162">
    <property type="entry name" value="Ppantetheine_attach_site"/>
</dbReference>
<evidence type="ECO:0000256" key="6">
    <source>
        <dbReference type="SAM" id="MobiDB-lite"/>
    </source>
</evidence>
<dbReference type="Gene3D" id="1.10.1200.10">
    <property type="entry name" value="ACP-like"/>
    <property type="match status" value="4"/>
</dbReference>
<evidence type="ECO:0000256" key="5">
    <source>
        <dbReference type="PROSITE-ProRule" id="PRU01363"/>
    </source>
</evidence>
<feature type="region of interest" description="C-terminal hotdog fold" evidence="5">
    <location>
        <begin position="3274"/>
        <end position="3405"/>
    </location>
</feature>
<dbReference type="Gene3D" id="3.40.366.10">
    <property type="entry name" value="Malonyl-Coenzyme A Acyl Carrier Protein, domain 2"/>
    <property type="match status" value="4"/>
</dbReference>
<accession>A0A9X2SN67</accession>
<dbReference type="InterPro" id="IPR055123">
    <property type="entry name" value="SpnB-like_Rossmann"/>
</dbReference>
<dbReference type="PROSITE" id="PS52004">
    <property type="entry name" value="KS3_2"/>
    <property type="match status" value="3"/>
</dbReference>
<feature type="domain" description="Ketosynthase family 3 (KS3)" evidence="8">
    <location>
        <begin position="4029"/>
        <end position="4453"/>
    </location>
</feature>
<dbReference type="Gene3D" id="3.10.129.110">
    <property type="entry name" value="Polyketide synthase dehydratase"/>
    <property type="match status" value="3"/>
</dbReference>
<keyword evidence="3" id="KW-0808">Transferase</keyword>
<feature type="active site" description="Proton donor; for dehydratase activity" evidence="5">
    <location>
        <position position="3330"/>
    </location>
</feature>
<dbReference type="InterPro" id="IPR020806">
    <property type="entry name" value="PKS_PP-bd"/>
</dbReference>
<dbReference type="InterPro" id="IPR020841">
    <property type="entry name" value="PKS_Beta-ketoAc_synthase_dom"/>
</dbReference>
<dbReference type="InterPro" id="IPR001227">
    <property type="entry name" value="Ac_transferase_dom_sf"/>
</dbReference>
<feature type="domain" description="PKS/mFAS DH" evidence="9">
    <location>
        <begin position="4905"/>
        <end position="5170"/>
    </location>
</feature>
<feature type="region of interest" description="N-terminal hotdog fold" evidence="5">
    <location>
        <begin position="3142"/>
        <end position="3260"/>
    </location>
</feature>
<evidence type="ECO:0000256" key="1">
    <source>
        <dbReference type="ARBA" id="ARBA00022450"/>
    </source>
</evidence>
<dbReference type="InterPro" id="IPR013968">
    <property type="entry name" value="PKS_KR"/>
</dbReference>
<dbReference type="InterPro" id="IPR020807">
    <property type="entry name" value="PKS_DH"/>
</dbReference>
<reference evidence="10" key="1">
    <citation type="submission" date="2022-06" db="EMBL/GenBank/DDBJ databases">
        <title>Amycolatopsis iheyaensis sp. nov., a new species of the genus Amycolatopsis isolated from soil in Iheya island, Japan.</title>
        <authorList>
            <person name="Ngamcharungchit C."/>
            <person name="Kanto H."/>
            <person name="Take A."/>
            <person name="Intra B."/>
            <person name="Matsumoto A."/>
            <person name="Panbangred W."/>
            <person name="Inahashi Y."/>
        </authorList>
    </citation>
    <scope>NUCLEOTIDE SEQUENCE</scope>
    <source>
        <strain evidence="10">OK19-0408</strain>
    </source>
</reference>
<evidence type="ECO:0000256" key="4">
    <source>
        <dbReference type="ARBA" id="ARBA00023315"/>
    </source>
</evidence>
<feature type="domain" description="Carrier" evidence="7">
    <location>
        <begin position="3933"/>
        <end position="4013"/>
    </location>
</feature>
<dbReference type="PROSITE" id="PS52019">
    <property type="entry name" value="PKS_MFAS_DH"/>
    <property type="match status" value="3"/>
</dbReference>
<dbReference type="Gene3D" id="3.30.70.250">
    <property type="entry name" value="Malonyl-CoA ACP transacylase, ACP-binding"/>
    <property type="match status" value="1"/>
</dbReference>
<dbReference type="SUPFAM" id="SSF53901">
    <property type="entry name" value="Thiolase-like"/>
    <property type="match status" value="3"/>
</dbReference>
<protein>
    <submittedName>
        <fullName evidence="10">SDR family NAD(P)-dependent oxidoreductase</fullName>
    </submittedName>
</protein>
<evidence type="ECO:0000313" key="10">
    <source>
        <dbReference type="EMBL" id="MCR6488424.1"/>
    </source>
</evidence>
<dbReference type="GO" id="GO:0006633">
    <property type="term" value="P:fatty acid biosynthetic process"/>
    <property type="evidence" value="ECO:0007669"/>
    <property type="project" value="InterPro"/>
</dbReference>
<dbReference type="PANTHER" id="PTHR43775:SF51">
    <property type="entry name" value="INACTIVE PHENOLPHTHIOCEROL SYNTHESIS POLYKETIDE SYNTHASE TYPE I PKS1-RELATED"/>
    <property type="match status" value="1"/>
</dbReference>
<dbReference type="Pfam" id="PF22953">
    <property type="entry name" value="SpnB_Rossmann"/>
    <property type="match status" value="3"/>
</dbReference>
<dbReference type="SUPFAM" id="SSF55048">
    <property type="entry name" value="Probable ACP-binding domain of malonyl-CoA ACP transacylase"/>
    <property type="match status" value="4"/>
</dbReference>
<dbReference type="PROSITE" id="PS00606">
    <property type="entry name" value="KS3_1"/>
    <property type="match status" value="3"/>
</dbReference>
<dbReference type="Pfam" id="PF21089">
    <property type="entry name" value="PKS_DH_N"/>
    <property type="match status" value="3"/>
</dbReference>
<dbReference type="Pfam" id="PF16197">
    <property type="entry name" value="KAsynt_C_assoc"/>
    <property type="match status" value="3"/>
</dbReference>
<dbReference type="InterPro" id="IPR014030">
    <property type="entry name" value="Ketoacyl_synth_N"/>
</dbReference>
<dbReference type="InterPro" id="IPR050091">
    <property type="entry name" value="PKS_NRPS_Biosynth_Enz"/>
</dbReference>
<proteinExistence type="predicted"/>
<dbReference type="InterPro" id="IPR036736">
    <property type="entry name" value="ACP-like_sf"/>
</dbReference>
<dbReference type="InterPro" id="IPR014043">
    <property type="entry name" value="Acyl_transferase_dom"/>
</dbReference>
<dbReference type="InterPro" id="IPR014031">
    <property type="entry name" value="Ketoacyl_synth_C"/>
</dbReference>
<feature type="region of interest" description="Disordered" evidence="6">
    <location>
        <begin position="5524"/>
        <end position="5544"/>
    </location>
</feature>
<dbReference type="SUPFAM" id="SSF47336">
    <property type="entry name" value="ACP-like"/>
    <property type="match status" value="4"/>
</dbReference>
<name>A0A9X2SN67_9PSEU</name>
<dbReference type="SMART" id="SM01294">
    <property type="entry name" value="PKS_PP_betabranch"/>
    <property type="match status" value="3"/>
</dbReference>
<keyword evidence="1" id="KW-0596">Phosphopantetheine</keyword>
<dbReference type="PROSITE" id="PS00012">
    <property type="entry name" value="PHOSPHOPANTETHEINE"/>
    <property type="match status" value="3"/>
</dbReference>
<feature type="domain" description="Ketosynthase family 3 (KS3)" evidence="8">
    <location>
        <begin position="571"/>
        <end position="995"/>
    </location>
</feature>
<dbReference type="Gene3D" id="3.40.50.720">
    <property type="entry name" value="NAD(P)-binding Rossmann-like Domain"/>
    <property type="match status" value="3"/>
</dbReference>
<feature type="domain" description="PKS/mFAS DH" evidence="9">
    <location>
        <begin position="3142"/>
        <end position="3405"/>
    </location>
</feature>
<feature type="region of interest" description="N-terminal hotdog fold" evidence="5">
    <location>
        <begin position="1448"/>
        <end position="1567"/>
    </location>
</feature>
<feature type="domain" description="Carrier" evidence="7">
    <location>
        <begin position="5913"/>
        <end position="5987"/>
    </location>
</feature>
<dbReference type="FunFam" id="3.40.366.10:FF:000002">
    <property type="entry name" value="Probable polyketide synthase 2"/>
    <property type="match status" value="2"/>
</dbReference>